<dbReference type="SUPFAM" id="SSF52540">
    <property type="entry name" value="P-loop containing nucleoside triphosphate hydrolases"/>
    <property type="match status" value="2"/>
</dbReference>
<dbReference type="Proteomes" id="UP000035760">
    <property type="component" value="Unassembled WGS sequence"/>
</dbReference>
<evidence type="ECO:0000256" key="6">
    <source>
        <dbReference type="ARBA" id="ARBA00022840"/>
    </source>
</evidence>
<gene>
    <name evidence="14" type="primary">uup-A</name>
    <name evidence="11" type="synonym">uup</name>
    <name evidence="14" type="ORF">BN873_30009</name>
</gene>
<comment type="similarity">
    <text evidence="10 11">Belongs to the ABC transporter superfamily. ABCF family. Uup subfamily.</text>
</comment>
<dbReference type="InterPro" id="IPR003593">
    <property type="entry name" value="AAA+_ATPase"/>
</dbReference>
<evidence type="ECO:0000256" key="2">
    <source>
        <dbReference type="ARBA" id="ARBA00022737"/>
    </source>
</evidence>
<dbReference type="AlphaFoldDB" id="W6M9A7"/>
<dbReference type="Pfam" id="PF12848">
    <property type="entry name" value="ABC_tran_Xtn"/>
    <property type="match status" value="1"/>
</dbReference>
<dbReference type="InterPro" id="IPR032781">
    <property type="entry name" value="ABC_tran_Xtn"/>
</dbReference>
<keyword evidence="8 11" id="KW-0234">DNA repair</keyword>
<evidence type="ECO:0000256" key="5">
    <source>
        <dbReference type="ARBA" id="ARBA00022801"/>
    </source>
</evidence>
<dbReference type="EC" id="3.6.1.-" evidence="11"/>
<comment type="catalytic activity">
    <reaction evidence="9 11">
        <text>ATP + H2O = ADP + phosphate + H(+)</text>
        <dbReference type="Rhea" id="RHEA:13065"/>
        <dbReference type="ChEBI" id="CHEBI:15377"/>
        <dbReference type="ChEBI" id="CHEBI:15378"/>
        <dbReference type="ChEBI" id="CHEBI:30616"/>
        <dbReference type="ChEBI" id="CHEBI:43474"/>
        <dbReference type="ChEBI" id="CHEBI:456216"/>
    </reaction>
</comment>
<feature type="binding site" evidence="11">
    <location>
        <begin position="351"/>
        <end position="358"/>
    </location>
    <ligand>
        <name>ATP</name>
        <dbReference type="ChEBI" id="CHEBI:30616"/>
        <label>2</label>
    </ligand>
</feature>
<evidence type="ECO:0000259" key="13">
    <source>
        <dbReference type="PROSITE" id="PS50893"/>
    </source>
</evidence>
<dbReference type="Pfam" id="PF16326">
    <property type="entry name" value="ABC_tran_CTD"/>
    <property type="match status" value="1"/>
</dbReference>
<feature type="domain" description="ABC transporter" evidence="13">
    <location>
        <begin position="4"/>
        <end position="252"/>
    </location>
</feature>
<comment type="subcellular location">
    <subcellularLocation>
        <location evidence="11">Cytoplasm</location>
    </subcellularLocation>
    <text evidence="11">Associates with ribosomes.</text>
</comment>
<dbReference type="GO" id="GO:0043022">
    <property type="term" value="F:ribosome binding"/>
    <property type="evidence" value="ECO:0007669"/>
    <property type="project" value="UniProtKB-UniRule"/>
</dbReference>
<dbReference type="PANTHER" id="PTHR42855:SF1">
    <property type="entry name" value="ABC TRANSPORTER DOMAIN-CONTAINING PROTEIN"/>
    <property type="match status" value="1"/>
</dbReference>
<sequence length="631" mass="70719">MPLISFDNLSIAFGAEKLLDGADFQLDAGERVCLIGRNGAGKTTLLRLLAGEIQPDSGDLWRQPGLRVATLAQELPADTAATVFEIVAGGLELGGLLAEYHEAAHRLSQAATSDEMRQMERLQHELEARDGWRWQQRVETVISRLQLPADTPLAELSGGWRRRVLLGRALVREPDVLLLDEPTNHLDLETIQWLENELLEFRGGLLFVTHDRALLQRLATRLLELDRGVLTSWPGDYAAFVEKKAALLEIEARHNAKFDKNLAQEEIWIRQGIEARRTRNEGRVRALYALREERRQRREQLGKASFALGQAELSGKLVIEAKNVRYAWQDEPLIRDFSTRIMRGDRIGLIGPNGSGKTTLLNLLLGRLSPDAGEVKHGTKLDIAYFDQLREHLEPEQTVLDSVAGGRETVEINGQRRHIIGYLGDFLFTPQRVRSPVKSLSGGERNRLLLARLFTQPANLLVMDEPTNDLDLETLELLEELLLEYTGTLLLVSHDRAFLDNVVTSCVVFESDGGIREYVGGYSDWLRQRAAPEAASAVKPKPAPALSPKPSKSAAAGKLSYNERRELEQLPARIEQLEQRQRELHDLTADPAFYKQDAAAVTARLEELKALETELEGCYGRWEALEGRTSS</sequence>
<feature type="binding site" evidence="11">
    <location>
        <begin position="36"/>
        <end position="43"/>
    </location>
    <ligand>
        <name>ATP</name>
        <dbReference type="ChEBI" id="CHEBI:30616"/>
        <label>1</label>
    </ligand>
</feature>
<dbReference type="Gene3D" id="1.10.287.380">
    <property type="entry name" value="Valyl-tRNA synthetase, C-terminal domain"/>
    <property type="match status" value="1"/>
</dbReference>
<dbReference type="FunFam" id="3.40.50.300:FF:000011">
    <property type="entry name" value="Putative ABC transporter ATP-binding component"/>
    <property type="match status" value="1"/>
</dbReference>
<dbReference type="GO" id="GO:0005524">
    <property type="term" value="F:ATP binding"/>
    <property type="evidence" value="ECO:0007669"/>
    <property type="project" value="UniProtKB-UniRule"/>
</dbReference>
<dbReference type="GO" id="GO:0005737">
    <property type="term" value="C:cytoplasm"/>
    <property type="evidence" value="ECO:0007669"/>
    <property type="project" value="UniProtKB-SubCell"/>
</dbReference>
<keyword evidence="7 11" id="KW-0238">DNA-binding</keyword>
<dbReference type="STRING" id="1400863.BN873_30009"/>
<dbReference type="InterPro" id="IPR027417">
    <property type="entry name" value="P-loop_NTPase"/>
</dbReference>
<feature type="domain" description="ABC transporter" evidence="13">
    <location>
        <begin position="319"/>
        <end position="538"/>
    </location>
</feature>
<keyword evidence="6 11" id="KW-0067">ATP-binding</keyword>
<dbReference type="GO" id="GO:0016887">
    <property type="term" value="F:ATP hydrolysis activity"/>
    <property type="evidence" value="ECO:0007669"/>
    <property type="project" value="UniProtKB-UniRule"/>
</dbReference>
<dbReference type="Pfam" id="PF00005">
    <property type="entry name" value="ABC_tran"/>
    <property type="match status" value="2"/>
</dbReference>
<feature type="region of interest" description="Disordered" evidence="12">
    <location>
        <begin position="536"/>
        <end position="560"/>
    </location>
</feature>
<dbReference type="HAMAP" id="MF_00848">
    <property type="entry name" value="Uup"/>
    <property type="match status" value="1"/>
</dbReference>
<dbReference type="RefSeq" id="WP_048672436.1">
    <property type="nucleotide sequence ID" value="NZ_CBTJ020000036.1"/>
</dbReference>
<dbReference type="PROSITE" id="PS50893">
    <property type="entry name" value="ABC_TRANSPORTER_2"/>
    <property type="match status" value="2"/>
</dbReference>
<evidence type="ECO:0000313" key="15">
    <source>
        <dbReference type="Proteomes" id="UP000035760"/>
    </source>
</evidence>
<evidence type="ECO:0000256" key="8">
    <source>
        <dbReference type="ARBA" id="ARBA00023204"/>
    </source>
</evidence>
<evidence type="ECO:0000313" key="14">
    <source>
        <dbReference type="EMBL" id="CDI02345.1"/>
    </source>
</evidence>
<reference evidence="14" key="2">
    <citation type="submission" date="2014-03" db="EMBL/GenBank/DDBJ databases">
        <title>Candidatus Competibacter-lineage genomes retrieved from metagenomes reveal functional metabolic diversity.</title>
        <authorList>
            <person name="McIlroy S.J."/>
            <person name="Albertsen M."/>
            <person name="Andresen E.K."/>
            <person name="Saunders A.M."/>
            <person name="Kristiansen R."/>
            <person name="Stokholm-Bjerregaard M."/>
            <person name="Nielsen K.L."/>
            <person name="Nielsen P.H."/>
        </authorList>
    </citation>
    <scope>NUCLEOTIDE SEQUENCE</scope>
    <source>
        <strain evidence="14">Run_A_D11</strain>
    </source>
</reference>
<dbReference type="OrthoDB" id="9808609at2"/>
<evidence type="ECO:0000256" key="12">
    <source>
        <dbReference type="SAM" id="MobiDB-lite"/>
    </source>
</evidence>
<dbReference type="FunFam" id="3.40.50.300:FF:000309">
    <property type="entry name" value="ABC transporter ATP-binding protein"/>
    <property type="match status" value="1"/>
</dbReference>
<keyword evidence="1 11" id="KW-0963">Cytoplasm</keyword>
<evidence type="ECO:0000256" key="7">
    <source>
        <dbReference type="ARBA" id="ARBA00023125"/>
    </source>
</evidence>
<protein>
    <recommendedName>
        <fullName evidence="11">ATP-binding protein Uup</fullName>
        <ecNumber evidence="11">3.6.1.-</ecNumber>
    </recommendedName>
</protein>
<dbReference type="Gene3D" id="3.40.50.300">
    <property type="entry name" value="P-loop containing nucleotide triphosphate hydrolases"/>
    <property type="match status" value="2"/>
</dbReference>
<dbReference type="PANTHER" id="PTHR42855">
    <property type="entry name" value="ABC TRANSPORTER ATP-BINDING SUBUNIT"/>
    <property type="match status" value="1"/>
</dbReference>
<dbReference type="CDD" id="cd03221">
    <property type="entry name" value="ABCF_EF-3"/>
    <property type="match status" value="2"/>
</dbReference>
<evidence type="ECO:0000256" key="11">
    <source>
        <dbReference type="HAMAP-Rule" id="MF_00848"/>
    </source>
</evidence>
<dbReference type="EMBL" id="CBTJ020000036">
    <property type="protein sequence ID" value="CDI02345.1"/>
    <property type="molecule type" value="Genomic_DNA"/>
</dbReference>
<evidence type="ECO:0000256" key="1">
    <source>
        <dbReference type="ARBA" id="ARBA00022490"/>
    </source>
</evidence>
<dbReference type="InterPro" id="IPR003439">
    <property type="entry name" value="ABC_transporter-like_ATP-bd"/>
</dbReference>
<dbReference type="InterPro" id="IPR037118">
    <property type="entry name" value="Val-tRNA_synth_C_sf"/>
</dbReference>
<organism evidence="14 15">
    <name type="scientific">Candidatus Competibacter denitrificans Run_A_D11</name>
    <dbReference type="NCBI Taxonomy" id="1400863"/>
    <lineage>
        <taxon>Bacteria</taxon>
        <taxon>Pseudomonadati</taxon>
        <taxon>Pseudomonadota</taxon>
        <taxon>Gammaproteobacteria</taxon>
        <taxon>Candidatus Competibacteraceae</taxon>
        <taxon>Candidatus Competibacter</taxon>
    </lineage>
</organism>
<dbReference type="GO" id="GO:0006281">
    <property type="term" value="P:DNA repair"/>
    <property type="evidence" value="ECO:0007669"/>
    <property type="project" value="UniProtKB-KW"/>
</dbReference>
<keyword evidence="2 11" id="KW-0677">Repeat</keyword>
<evidence type="ECO:0000256" key="9">
    <source>
        <dbReference type="ARBA" id="ARBA00049360"/>
    </source>
</evidence>
<evidence type="ECO:0000256" key="10">
    <source>
        <dbReference type="ARBA" id="ARBA00061478"/>
    </source>
</evidence>
<comment type="function">
    <text evidence="11">Probably plays a role in ribosome assembly or function. May be involved in resolution of branched DNA intermediates that result from template switching in postreplication gaps. Binds DNA and has ATPase activity.</text>
</comment>
<dbReference type="SMART" id="SM00382">
    <property type="entry name" value="AAA"/>
    <property type="match status" value="2"/>
</dbReference>
<reference evidence="14" key="1">
    <citation type="submission" date="2013-07" db="EMBL/GenBank/DDBJ databases">
        <authorList>
            <person name="McIlroy S."/>
        </authorList>
    </citation>
    <scope>NUCLEOTIDE SEQUENCE [LARGE SCALE GENOMIC DNA]</scope>
    <source>
        <strain evidence="14">Run_A_D11</strain>
    </source>
</reference>
<keyword evidence="4 11" id="KW-0227">DNA damage</keyword>
<evidence type="ECO:0000256" key="4">
    <source>
        <dbReference type="ARBA" id="ARBA00022763"/>
    </source>
</evidence>
<dbReference type="InterPro" id="IPR043686">
    <property type="entry name" value="Uup"/>
</dbReference>
<dbReference type="PROSITE" id="PS00211">
    <property type="entry name" value="ABC_TRANSPORTER_1"/>
    <property type="match status" value="2"/>
</dbReference>
<dbReference type="InterPro" id="IPR032524">
    <property type="entry name" value="ABC_tran_C"/>
</dbReference>
<keyword evidence="15" id="KW-1185">Reference proteome</keyword>
<accession>W6M9A7</accession>
<keyword evidence="5 11" id="KW-0378">Hydrolase</keyword>
<dbReference type="InterPro" id="IPR051309">
    <property type="entry name" value="ABCF_ATPase"/>
</dbReference>
<dbReference type="GO" id="GO:0003677">
    <property type="term" value="F:DNA binding"/>
    <property type="evidence" value="ECO:0007669"/>
    <property type="project" value="UniProtKB-UniRule"/>
</dbReference>
<proteinExistence type="inferred from homology"/>
<keyword evidence="3 11" id="KW-0547">Nucleotide-binding</keyword>
<name>W6M9A7_9GAMM</name>
<evidence type="ECO:0000256" key="3">
    <source>
        <dbReference type="ARBA" id="ARBA00022741"/>
    </source>
</evidence>
<dbReference type="InterPro" id="IPR017871">
    <property type="entry name" value="ABC_transporter-like_CS"/>
</dbReference>
<comment type="caution">
    <text evidence="14">The sequence shown here is derived from an EMBL/GenBank/DDBJ whole genome shotgun (WGS) entry which is preliminary data.</text>
</comment>